<dbReference type="Proteomes" id="UP000675781">
    <property type="component" value="Unassembled WGS sequence"/>
</dbReference>
<comment type="caution">
    <text evidence="2">The sequence shown here is derived from an EMBL/GenBank/DDBJ whole genome shotgun (WGS) entry which is preliminary data.</text>
</comment>
<protein>
    <submittedName>
        <fullName evidence="2">PRC-barrel domain-containing protein</fullName>
    </submittedName>
</protein>
<dbReference type="InterPro" id="IPR011033">
    <property type="entry name" value="PRC_barrel-like_sf"/>
</dbReference>
<evidence type="ECO:0000313" key="3">
    <source>
        <dbReference type="Proteomes" id="UP000675781"/>
    </source>
</evidence>
<name>A0A941EZB7_9ACTN</name>
<dbReference type="EMBL" id="JAGSOG010000417">
    <property type="protein sequence ID" value="MBR7839302.1"/>
    <property type="molecule type" value="Genomic_DNA"/>
</dbReference>
<dbReference type="Pfam" id="PF05239">
    <property type="entry name" value="PRC"/>
    <property type="match status" value="1"/>
</dbReference>
<gene>
    <name evidence="2" type="ORF">KDL01_38935</name>
</gene>
<feature type="domain" description="PRC-barrel" evidence="1">
    <location>
        <begin position="131"/>
        <end position="195"/>
    </location>
</feature>
<evidence type="ECO:0000313" key="2">
    <source>
        <dbReference type="EMBL" id="MBR7839302.1"/>
    </source>
</evidence>
<sequence>MSEAQFIIGTAVRCSDGVCGRLQRIIIDPVGNRLTHLAVKPDGSLAGRLVPADRVESVGAEILLRSSTAEFAQFEAAEETAPQHQASWPYSPRELSGRFPAGVEGVERDTGYGNRTTTRDRIPAGGLEVRRGEPVYATDGEIGRVQGLSIELQDRHLIRLLLDKGHLWGRTRFTIPVGSVDGFGDGIRLDLTKDQVRELLHVSTD</sequence>
<dbReference type="SUPFAM" id="SSF50346">
    <property type="entry name" value="PRC-barrel domain"/>
    <property type="match status" value="2"/>
</dbReference>
<organism evidence="2 3">
    <name type="scientific">Actinospica durhamensis</name>
    <dbReference type="NCBI Taxonomy" id="1508375"/>
    <lineage>
        <taxon>Bacteria</taxon>
        <taxon>Bacillati</taxon>
        <taxon>Actinomycetota</taxon>
        <taxon>Actinomycetes</taxon>
        <taxon>Catenulisporales</taxon>
        <taxon>Actinospicaceae</taxon>
        <taxon>Actinospica</taxon>
    </lineage>
</organism>
<dbReference type="AlphaFoldDB" id="A0A941EZB7"/>
<keyword evidence="3" id="KW-1185">Reference proteome</keyword>
<reference evidence="2" key="1">
    <citation type="submission" date="2021-04" db="EMBL/GenBank/DDBJ databases">
        <title>Genome based classification of Actinospica acidithermotolerans sp. nov., an actinobacterium isolated from an Indonesian hot spring.</title>
        <authorList>
            <person name="Kusuma A.B."/>
            <person name="Putra K.E."/>
            <person name="Nafisah S."/>
            <person name="Loh J."/>
            <person name="Nouioui I."/>
            <person name="Goodfellow M."/>
        </authorList>
    </citation>
    <scope>NUCLEOTIDE SEQUENCE</scope>
    <source>
        <strain evidence="2">CSCA 57</strain>
    </source>
</reference>
<evidence type="ECO:0000259" key="1">
    <source>
        <dbReference type="Pfam" id="PF05239"/>
    </source>
</evidence>
<dbReference type="InterPro" id="IPR027275">
    <property type="entry name" value="PRC-brl_dom"/>
</dbReference>
<proteinExistence type="predicted"/>
<accession>A0A941EZB7</accession>